<protein>
    <recommendedName>
        <fullName evidence="3">AB hydrolase-1 domain-containing protein</fullName>
    </recommendedName>
</protein>
<dbReference type="HOGENOM" id="CLU_2158403_0_0_1"/>
<dbReference type="GeneID" id="25323328"/>
<gene>
    <name evidence="1" type="ORF">PV05_01420</name>
</gene>
<sequence length="111" mass="12368">MARGMIMCCHNWDGFMKVSDVIHSDWGFNPKELDDQHSSKPMLVVGSTNDRVGGSANNWLVDNYKSARLMLVPGGHISSQYYMDDMWKELISSVCATLGPSLTAVMDLTPR</sequence>
<evidence type="ECO:0000313" key="2">
    <source>
        <dbReference type="Proteomes" id="UP000054342"/>
    </source>
</evidence>
<dbReference type="Proteomes" id="UP000054342">
    <property type="component" value="Unassembled WGS sequence"/>
</dbReference>
<proteinExistence type="predicted"/>
<organism evidence="1 2">
    <name type="scientific">Exophiala xenobiotica</name>
    <dbReference type="NCBI Taxonomy" id="348802"/>
    <lineage>
        <taxon>Eukaryota</taxon>
        <taxon>Fungi</taxon>
        <taxon>Dikarya</taxon>
        <taxon>Ascomycota</taxon>
        <taxon>Pezizomycotina</taxon>
        <taxon>Eurotiomycetes</taxon>
        <taxon>Chaetothyriomycetidae</taxon>
        <taxon>Chaetothyriales</taxon>
        <taxon>Herpotrichiellaceae</taxon>
        <taxon>Exophiala</taxon>
    </lineage>
</organism>
<evidence type="ECO:0000313" key="1">
    <source>
        <dbReference type="EMBL" id="KIW61281.1"/>
    </source>
</evidence>
<dbReference type="AlphaFoldDB" id="A0A0D2C8J5"/>
<accession>A0A0D2C8J5</accession>
<reference evidence="1 2" key="1">
    <citation type="submission" date="2015-01" db="EMBL/GenBank/DDBJ databases">
        <title>The Genome Sequence of Exophiala xenobiotica CBS118157.</title>
        <authorList>
            <consortium name="The Broad Institute Genomics Platform"/>
            <person name="Cuomo C."/>
            <person name="de Hoog S."/>
            <person name="Gorbushina A."/>
            <person name="Stielow B."/>
            <person name="Teixiera M."/>
            <person name="Abouelleil A."/>
            <person name="Chapman S.B."/>
            <person name="Priest M."/>
            <person name="Young S.K."/>
            <person name="Wortman J."/>
            <person name="Nusbaum C."/>
            <person name="Birren B."/>
        </authorList>
    </citation>
    <scope>NUCLEOTIDE SEQUENCE [LARGE SCALE GENOMIC DNA]</scope>
    <source>
        <strain evidence="1 2">CBS 118157</strain>
    </source>
</reference>
<keyword evidence="2" id="KW-1185">Reference proteome</keyword>
<dbReference type="EMBL" id="KN847317">
    <property type="protein sequence ID" value="KIW61281.1"/>
    <property type="molecule type" value="Genomic_DNA"/>
</dbReference>
<dbReference type="OrthoDB" id="294702at2759"/>
<evidence type="ECO:0008006" key="3">
    <source>
        <dbReference type="Google" id="ProtNLM"/>
    </source>
</evidence>
<dbReference type="RefSeq" id="XP_013321865.1">
    <property type="nucleotide sequence ID" value="XM_013466411.1"/>
</dbReference>
<name>A0A0D2C8J5_9EURO</name>